<reference evidence="2 3" key="1">
    <citation type="submission" date="2016-10" db="EMBL/GenBank/DDBJ databases">
        <title>Description of Gloeomargarita lithophora gen. nov., sp. nov., a thylakoid-bearing basal-branching cyanobacterium with intracellular carbonates, and proposal for Gloeomargaritales ord. nov.</title>
        <authorList>
            <person name="Moreira D."/>
            <person name="Tavera R."/>
            <person name="Benzerara K."/>
            <person name="Skouri-Panet F."/>
            <person name="Couradeau E."/>
            <person name="Gerard E."/>
            <person name="Loussert C."/>
            <person name="Novelo E."/>
            <person name="Zivanovic Y."/>
            <person name="Lopez-Garcia P."/>
        </authorList>
    </citation>
    <scope>NUCLEOTIDE SEQUENCE [LARGE SCALE GENOMIC DNA]</scope>
    <source>
        <strain evidence="2 3">D10</strain>
    </source>
</reference>
<name>A0A1J0A8T0_9CYAN</name>
<dbReference type="PANTHER" id="PTHR30032:SF4">
    <property type="entry name" value="AMIDASE ENHANCER"/>
    <property type="match status" value="1"/>
</dbReference>
<sequence length="379" mass="41581">MLLLWMRTTVGVLMAGLTLGGTAALATELRVGIQQSAKTLRVGVAGAAVVTDGAGRSLGTLPPMLGFTAQVQGGQVSLHTFRGRDLWVRPMNNSFVFISDDWHRGRLRLVARGDGLLAVNHVPLEEYLYSVVGSEMYPYWPLEALKAQAVAARSFVLFRLRRPADPDFDVGRTVTWQAYKGYSRESDSTREAVSATSGQVVTHRGQIIEAVYHAASGGHTENVEDIWSAPRPYLRGVPDFDQEAPVYSWQKTFTQTELSRLLPGVGQVRSLTPVRTTPQGRVIQMQVTGTAGNKTFTGGELRRLLELRSTLFQVTPNRGDIASANLVNAPNGGFEFQGRGFGHGLGMSQWGAFGLAQRGYNYQQILQYYYQGTEITPAR</sequence>
<dbReference type="Pfam" id="PF08486">
    <property type="entry name" value="SpoIID"/>
    <property type="match status" value="1"/>
</dbReference>
<evidence type="ECO:0000313" key="2">
    <source>
        <dbReference type="EMBL" id="APB32327.1"/>
    </source>
</evidence>
<keyword evidence="3" id="KW-1185">Reference proteome</keyword>
<organism evidence="2 3">
    <name type="scientific">Gloeomargarita lithophora Alchichica-D10</name>
    <dbReference type="NCBI Taxonomy" id="1188229"/>
    <lineage>
        <taxon>Bacteria</taxon>
        <taxon>Bacillati</taxon>
        <taxon>Cyanobacteriota</taxon>
        <taxon>Cyanophyceae</taxon>
        <taxon>Gloeomargaritales</taxon>
        <taxon>Gloeomargaritaceae</taxon>
        <taxon>Gloeomargarita</taxon>
    </lineage>
</organism>
<dbReference type="OrthoDB" id="501259at2"/>
<dbReference type="NCBIfam" id="TIGR02669">
    <property type="entry name" value="SpoIID_LytB"/>
    <property type="match status" value="1"/>
</dbReference>
<dbReference type="AlphaFoldDB" id="A0A1J0A8T0"/>
<gene>
    <name evidence="2" type="primary">spoIID</name>
    <name evidence="2" type="ORF">GlitD10_0026</name>
</gene>
<dbReference type="GO" id="GO:0030435">
    <property type="term" value="P:sporulation resulting in formation of a cellular spore"/>
    <property type="evidence" value="ECO:0007669"/>
    <property type="project" value="InterPro"/>
</dbReference>
<evidence type="ECO:0000259" key="1">
    <source>
        <dbReference type="Pfam" id="PF08486"/>
    </source>
</evidence>
<accession>A0A1J0A8T0</accession>
<dbReference type="EMBL" id="CP017675">
    <property type="protein sequence ID" value="APB32327.1"/>
    <property type="molecule type" value="Genomic_DNA"/>
</dbReference>
<protein>
    <submittedName>
        <fullName evidence="2">SpoIID/LytB domain protein</fullName>
    </submittedName>
</protein>
<dbReference type="InterPro" id="IPR013693">
    <property type="entry name" value="SpoIID/LytB_N"/>
</dbReference>
<evidence type="ECO:0000313" key="3">
    <source>
        <dbReference type="Proteomes" id="UP000180235"/>
    </source>
</evidence>
<dbReference type="PANTHER" id="PTHR30032">
    <property type="entry name" value="N-ACETYLMURAMOYL-L-ALANINE AMIDASE-RELATED"/>
    <property type="match status" value="1"/>
</dbReference>
<dbReference type="KEGG" id="glt:GlitD10_0026"/>
<dbReference type="GO" id="GO:0030288">
    <property type="term" value="C:outer membrane-bounded periplasmic space"/>
    <property type="evidence" value="ECO:0007669"/>
    <property type="project" value="TreeGrafter"/>
</dbReference>
<dbReference type="STRING" id="1188229.GlitD10_0026"/>
<dbReference type="Proteomes" id="UP000180235">
    <property type="component" value="Chromosome"/>
</dbReference>
<dbReference type="InterPro" id="IPR013486">
    <property type="entry name" value="SpoIID/LytB"/>
</dbReference>
<feature type="domain" description="Sporulation stage II protein D amidase enhancer LytB N-terminal" evidence="1">
    <location>
        <begin position="114"/>
        <end position="203"/>
    </location>
</feature>
<proteinExistence type="predicted"/>
<dbReference type="InterPro" id="IPR051922">
    <property type="entry name" value="Bact_Sporulation_Assoc"/>
</dbReference>